<proteinExistence type="predicted"/>
<protein>
    <submittedName>
        <fullName evidence="1">9290_t:CDS:1</fullName>
    </submittedName>
</protein>
<sequence>IDFISDSWNEISDTTIVNCWNHTGILSNQLLIPMDIQDDSDNNIQSIQPILDQIVSIYPDVMSAQEYLEIENNLKTDALEKPTINDIIDHLQEIDLTNSNDNDDDDIEQETIKISMNTEIEYGKKFLIFLEQQDEINEKD</sequence>
<evidence type="ECO:0000313" key="1">
    <source>
        <dbReference type="EMBL" id="CAG8788997.1"/>
    </source>
</evidence>
<name>A0A9N9P3W4_9GLOM</name>
<dbReference type="Proteomes" id="UP000789342">
    <property type="component" value="Unassembled WGS sequence"/>
</dbReference>
<reference evidence="1" key="1">
    <citation type="submission" date="2021-06" db="EMBL/GenBank/DDBJ databases">
        <authorList>
            <person name="Kallberg Y."/>
            <person name="Tangrot J."/>
            <person name="Rosling A."/>
        </authorList>
    </citation>
    <scope>NUCLEOTIDE SEQUENCE</scope>
    <source>
        <strain evidence="1">CL551</strain>
    </source>
</reference>
<evidence type="ECO:0000313" key="2">
    <source>
        <dbReference type="Proteomes" id="UP000789342"/>
    </source>
</evidence>
<feature type="non-terminal residue" evidence="1">
    <location>
        <position position="1"/>
    </location>
</feature>
<accession>A0A9N9P3W4</accession>
<keyword evidence="2" id="KW-1185">Reference proteome</keyword>
<dbReference type="AlphaFoldDB" id="A0A9N9P3W4"/>
<organism evidence="1 2">
    <name type="scientific">Acaulospora morrowiae</name>
    <dbReference type="NCBI Taxonomy" id="94023"/>
    <lineage>
        <taxon>Eukaryota</taxon>
        <taxon>Fungi</taxon>
        <taxon>Fungi incertae sedis</taxon>
        <taxon>Mucoromycota</taxon>
        <taxon>Glomeromycotina</taxon>
        <taxon>Glomeromycetes</taxon>
        <taxon>Diversisporales</taxon>
        <taxon>Acaulosporaceae</taxon>
        <taxon>Acaulospora</taxon>
    </lineage>
</organism>
<dbReference type="OrthoDB" id="2447737at2759"/>
<gene>
    <name evidence="1" type="ORF">AMORRO_LOCUS17974</name>
</gene>
<dbReference type="EMBL" id="CAJVPV010059551">
    <property type="protein sequence ID" value="CAG8788997.1"/>
    <property type="molecule type" value="Genomic_DNA"/>
</dbReference>
<comment type="caution">
    <text evidence="1">The sequence shown here is derived from an EMBL/GenBank/DDBJ whole genome shotgun (WGS) entry which is preliminary data.</text>
</comment>
<feature type="non-terminal residue" evidence="1">
    <location>
        <position position="140"/>
    </location>
</feature>